<sequence>MTLMKRYDLNPAPGMTPVIGLLHATIDYNYRRLLRLVQGTEDLIDYKGTDADLNSIAQLLRHMAVVDMHWAYRLQSREVPGEVLQKFGPMYDEEGKLPAVKDVPLQILLAEYDDVQRQLKQVCARLVDSDLEKTVPFENGNTASIRWAIWHIADHSRHHYANIAHLKKVHASHSIHHNGRREAK</sequence>
<dbReference type="SUPFAM" id="SSF109854">
    <property type="entry name" value="DinB/YfiT-like putative metalloenzymes"/>
    <property type="match status" value="1"/>
</dbReference>
<dbReference type="Gene3D" id="1.20.120.450">
    <property type="entry name" value="dinb family like domain"/>
    <property type="match status" value="1"/>
</dbReference>
<accession>A0ABQ2A4E5</accession>
<comment type="caution">
    <text evidence="2">The sequence shown here is derived from an EMBL/GenBank/DDBJ whole genome shotgun (WGS) entry which is preliminary data.</text>
</comment>
<dbReference type="Proteomes" id="UP000605427">
    <property type="component" value="Unassembled WGS sequence"/>
</dbReference>
<keyword evidence="3" id="KW-1185">Reference proteome</keyword>
<gene>
    <name evidence="2" type="primary">ykkA</name>
    <name evidence="2" type="ORF">GCM10007362_40440</name>
</gene>
<name>A0ABQ2A4E5_9BACL</name>
<dbReference type="InterPro" id="IPR024775">
    <property type="entry name" value="DinB-like"/>
</dbReference>
<protein>
    <recommendedName>
        <fullName evidence="1">DinB-like domain-containing protein</fullName>
    </recommendedName>
</protein>
<dbReference type="Pfam" id="PF12867">
    <property type="entry name" value="DinB_2"/>
    <property type="match status" value="1"/>
</dbReference>
<dbReference type="EMBL" id="BMDD01000005">
    <property type="protein sequence ID" value="GGH84718.1"/>
    <property type="molecule type" value="Genomic_DNA"/>
</dbReference>
<proteinExistence type="predicted"/>
<evidence type="ECO:0000313" key="2">
    <source>
        <dbReference type="EMBL" id="GGH84718.1"/>
    </source>
</evidence>
<evidence type="ECO:0000259" key="1">
    <source>
        <dbReference type="Pfam" id="PF12867"/>
    </source>
</evidence>
<reference evidence="3" key="1">
    <citation type="journal article" date="2019" name="Int. J. Syst. Evol. Microbiol.">
        <title>The Global Catalogue of Microorganisms (GCM) 10K type strain sequencing project: providing services to taxonomists for standard genome sequencing and annotation.</title>
        <authorList>
            <consortium name="The Broad Institute Genomics Platform"/>
            <consortium name="The Broad Institute Genome Sequencing Center for Infectious Disease"/>
            <person name="Wu L."/>
            <person name="Ma J."/>
        </authorList>
    </citation>
    <scope>NUCLEOTIDE SEQUENCE [LARGE SCALE GENOMIC DNA]</scope>
    <source>
        <strain evidence="3">CCM 8702</strain>
    </source>
</reference>
<organism evidence="2 3">
    <name type="scientific">Saccharibacillus endophyticus</name>
    <dbReference type="NCBI Taxonomy" id="2060666"/>
    <lineage>
        <taxon>Bacteria</taxon>
        <taxon>Bacillati</taxon>
        <taxon>Bacillota</taxon>
        <taxon>Bacilli</taxon>
        <taxon>Bacillales</taxon>
        <taxon>Paenibacillaceae</taxon>
        <taxon>Saccharibacillus</taxon>
    </lineage>
</organism>
<dbReference type="InterPro" id="IPR034660">
    <property type="entry name" value="DinB/YfiT-like"/>
</dbReference>
<feature type="domain" description="DinB-like" evidence="1">
    <location>
        <begin position="30"/>
        <end position="161"/>
    </location>
</feature>
<evidence type="ECO:0000313" key="3">
    <source>
        <dbReference type="Proteomes" id="UP000605427"/>
    </source>
</evidence>